<accession>A0A8H3XSK8</accession>
<dbReference type="Proteomes" id="UP000465221">
    <property type="component" value="Unassembled WGS sequence"/>
</dbReference>
<evidence type="ECO:0000313" key="1">
    <source>
        <dbReference type="EMBL" id="GFF60136.1"/>
    </source>
</evidence>
<reference evidence="1 2" key="1">
    <citation type="submission" date="2020-01" db="EMBL/GenBank/DDBJ databases">
        <title>Draft genome sequence of Aspergillus udagawae IFM 46972.</title>
        <authorList>
            <person name="Takahashi H."/>
            <person name="Yaguchi T."/>
        </authorList>
    </citation>
    <scope>NUCLEOTIDE SEQUENCE [LARGE SCALE GENOMIC DNA]</scope>
    <source>
        <strain evidence="1 2">IFM 46972</strain>
    </source>
</reference>
<sequence>MTMIDRERETKIMSNWLKPVQEFWYKIAHDYSSAGSENPFRTFKRHRFQIKHPGLGSGMNHSILTTDLPHLVELLAGRVHGLPVAADNICGHRKMGKNRLRHGMVHRDNH</sequence>
<protein>
    <submittedName>
        <fullName evidence="1">Uncharacterized protein</fullName>
    </submittedName>
</protein>
<dbReference type="EMBL" id="BLKC01000265">
    <property type="protein sequence ID" value="GFF60136.1"/>
    <property type="molecule type" value="Genomic_DNA"/>
</dbReference>
<evidence type="ECO:0000313" key="2">
    <source>
        <dbReference type="Proteomes" id="UP000465221"/>
    </source>
</evidence>
<name>A0A8H3XSK8_9EURO</name>
<gene>
    <name evidence="1" type="ORF">IFM46972_11546</name>
</gene>
<proteinExistence type="predicted"/>
<organism evidence="1 2">
    <name type="scientific">Aspergillus udagawae</name>
    <dbReference type="NCBI Taxonomy" id="91492"/>
    <lineage>
        <taxon>Eukaryota</taxon>
        <taxon>Fungi</taxon>
        <taxon>Dikarya</taxon>
        <taxon>Ascomycota</taxon>
        <taxon>Pezizomycotina</taxon>
        <taxon>Eurotiomycetes</taxon>
        <taxon>Eurotiomycetidae</taxon>
        <taxon>Eurotiales</taxon>
        <taxon>Aspergillaceae</taxon>
        <taxon>Aspergillus</taxon>
        <taxon>Aspergillus subgen. Fumigati</taxon>
    </lineage>
</organism>
<dbReference type="AlphaFoldDB" id="A0A8H3XSK8"/>
<comment type="caution">
    <text evidence="1">The sequence shown here is derived from an EMBL/GenBank/DDBJ whole genome shotgun (WGS) entry which is preliminary data.</text>
</comment>